<reference evidence="1 2" key="1">
    <citation type="submission" date="2017-03" db="EMBL/GenBank/DDBJ databases">
        <title>Genomes of endolithic fungi from Antarctica.</title>
        <authorList>
            <person name="Coleine C."/>
            <person name="Masonjones S."/>
            <person name="Stajich J.E."/>
        </authorList>
    </citation>
    <scope>NUCLEOTIDE SEQUENCE [LARGE SCALE GENOMIC DNA]</scope>
    <source>
        <strain evidence="1 2">CCFEE 6315</strain>
    </source>
</reference>
<keyword evidence="2" id="KW-1185">Reference proteome</keyword>
<dbReference type="InterPro" id="IPR037653">
    <property type="entry name" value="Cbp6"/>
</dbReference>
<protein>
    <submittedName>
        <fullName evidence="1">Uncharacterized protein</fullName>
    </submittedName>
</protein>
<gene>
    <name evidence="1" type="ORF">B0A50_06022</name>
</gene>
<dbReference type="GO" id="GO:0043022">
    <property type="term" value="F:ribosome binding"/>
    <property type="evidence" value="ECO:0007669"/>
    <property type="project" value="InterPro"/>
</dbReference>
<evidence type="ECO:0000313" key="2">
    <source>
        <dbReference type="Proteomes" id="UP000308549"/>
    </source>
</evidence>
<organism evidence="1 2">
    <name type="scientific">Salinomyces thailandicus</name>
    <dbReference type="NCBI Taxonomy" id="706561"/>
    <lineage>
        <taxon>Eukaryota</taxon>
        <taxon>Fungi</taxon>
        <taxon>Dikarya</taxon>
        <taxon>Ascomycota</taxon>
        <taxon>Pezizomycotina</taxon>
        <taxon>Dothideomycetes</taxon>
        <taxon>Dothideomycetidae</taxon>
        <taxon>Mycosphaerellales</taxon>
        <taxon>Teratosphaeriaceae</taxon>
        <taxon>Salinomyces</taxon>
    </lineage>
</organism>
<dbReference type="EMBL" id="NAJL01000046">
    <property type="protein sequence ID" value="TKA24258.1"/>
    <property type="molecule type" value="Genomic_DNA"/>
</dbReference>
<dbReference type="Pfam" id="PF20180">
    <property type="entry name" value="UQCC2_CBP6"/>
    <property type="match status" value="1"/>
</dbReference>
<dbReference type="GO" id="GO:0034551">
    <property type="term" value="P:mitochondrial respiratory chain complex III assembly"/>
    <property type="evidence" value="ECO:0007669"/>
    <property type="project" value="TreeGrafter"/>
</dbReference>
<dbReference type="GO" id="GO:0061671">
    <property type="term" value="C:Cbp3p-Cbp6 complex"/>
    <property type="evidence" value="ECO:0007669"/>
    <property type="project" value="InterPro"/>
</dbReference>
<proteinExistence type="predicted"/>
<dbReference type="AlphaFoldDB" id="A0A4U0TQA0"/>
<dbReference type="OrthoDB" id="2107880at2759"/>
<sequence length="112" mass="13379">MSRQTITKHYTRLLTYWPGDRLRPQERHFQNLLRQRVQNGAPPHVNADREVNAAYLLLDNTFTKQYPLSDTTMKPASNPTHYTDLARELDEAPDRTWMGNFMKRMKNMVRFR</sequence>
<dbReference type="PANTHER" id="PTHR28250">
    <property type="entry name" value="CYTOCHROME B PRE-MRNA-PROCESSING PROTEIN 6"/>
    <property type="match status" value="1"/>
</dbReference>
<accession>A0A4U0TQA0</accession>
<comment type="caution">
    <text evidence="1">The sequence shown here is derived from an EMBL/GenBank/DDBJ whole genome shotgun (WGS) entry which is preliminary data.</text>
</comment>
<dbReference type="Proteomes" id="UP000308549">
    <property type="component" value="Unassembled WGS sequence"/>
</dbReference>
<evidence type="ECO:0000313" key="1">
    <source>
        <dbReference type="EMBL" id="TKA24258.1"/>
    </source>
</evidence>
<name>A0A4U0TQA0_9PEZI</name>
<dbReference type="PANTHER" id="PTHR28250:SF1">
    <property type="entry name" value="CYTOCHROME B PRE-MRNA-PROCESSING PROTEIN 6"/>
    <property type="match status" value="1"/>
</dbReference>